<feature type="region of interest" description="Disordered" evidence="1">
    <location>
        <begin position="52"/>
        <end position="76"/>
    </location>
</feature>
<gene>
    <name evidence="2" type="ORF">DU33_17520</name>
    <name evidence="3" type="ORF">DU45_17575</name>
    <name evidence="4" type="ORF">DU64_20220</name>
</gene>
<sequence>MTTKTELLLTIRKNCIACCGGSYQEVENCTSGPTAAPYSQCALWAFRLGKDPDGPSEARREAGKKLALRKAVKTNG</sequence>
<comment type="caution">
    <text evidence="2">The sequence shown here is derived from an EMBL/GenBank/DDBJ whole genome shotgun (WGS) entry which is preliminary data.</text>
</comment>
<evidence type="ECO:0000313" key="3">
    <source>
        <dbReference type="EMBL" id="KKG63026.1"/>
    </source>
</evidence>
<evidence type="ECO:0000313" key="7">
    <source>
        <dbReference type="Proteomes" id="UP000034566"/>
    </source>
</evidence>
<dbReference type="EMBL" id="JJPI01000043">
    <property type="protein sequence ID" value="KKG56166.1"/>
    <property type="molecule type" value="Genomic_DNA"/>
</dbReference>
<protein>
    <submittedName>
        <fullName evidence="2">Uncharacterized protein</fullName>
    </submittedName>
</protein>
<feature type="compositionally biased region" description="Basic residues" evidence="1">
    <location>
        <begin position="66"/>
        <end position="76"/>
    </location>
</feature>
<dbReference type="AlphaFoldDB" id="A0A0F8FUW8"/>
<dbReference type="PATRIC" id="fig|2209.42.peg.3845"/>
<dbReference type="Proteomes" id="UP000034279">
    <property type="component" value="Unassembled WGS sequence"/>
</dbReference>
<evidence type="ECO:0000313" key="4">
    <source>
        <dbReference type="EMBL" id="KKG63092.1"/>
    </source>
</evidence>
<proteinExistence type="predicted"/>
<name>A0A0F8FUW8_METMZ</name>
<evidence type="ECO:0000313" key="2">
    <source>
        <dbReference type="EMBL" id="KKG56166.1"/>
    </source>
</evidence>
<evidence type="ECO:0000313" key="5">
    <source>
        <dbReference type="Proteomes" id="UP000034188"/>
    </source>
</evidence>
<reference evidence="5 6" key="1">
    <citation type="journal article" date="2015" name="ISME J.">
        <title>Genomic and phenotypic differentiation among Methanosarcina mazei populations from Columbia River sediment.</title>
        <authorList>
            <person name="Youngblut N.D."/>
            <person name="Wirth J.S."/>
            <person name="Henriksen J.R."/>
            <person name="Smith M."/>
            <person name="Simon H."/>
            <person name="Metcalf W.W."/>
            <person name="Whitaker R.J."/>
        </authorList>
    </citation>
    <scope>NUCLEOTIDE SEQUENCE [LARGE SCALE GENOMIC DNA]</scope>
    <source>
        <strain evidence="2 5">3.F.T.1A.1</strain>
        <strain evidence="4 6">3.F.T.1A.2</strain>
        <strain evidence="3 7">3.F.T.1A.4</strain>
    </source>
</reference>
<dbReference type="RefSeq" id="WP_048037247.1">
    <property type="nucleotide sequence ID" value="NZ_JJPI01000043.1"/>
</dbReference>
<evidence type="ECO:0000313" key="6">
    <source>
        <dbReference type="Proteomes" id="UP000034279"/>
    </source>
</evidence>
<dbReference type="EMBL" id="JJPK01000044">
    <property type="protein sequence ID" value="KKG63026.1"/>
    <property type="molecule type" value="Genomic_DNA"/>
</dbReference>
<organism evidence="2 5">
    <name type="scientific">Methanosarcina mazei</name>
    <name type="common">Methanosarcina frisia</name>
    <dbReference type="NCBI Taxonomy" id="2209"/>
    <lineage>
        <taxon>Archaea</taxon>
        <taxon>Methanobacteriati</taxon>
        <taxon>Methanobacteriota</taxon>
        <taxon>Stenosarchaea group</taxon>
        <taxon>Methanomicrobia</taxon>
        <taxon>Methanosarcinales</taxon>
        <taxon>Methanosarcinaceae</taxon>
        <taxon>Methanosarcina</taxon>
    </lineage>
</organism>
<evidence type="ECO:0000256" key="1">
    <source>
        <dbReference type="SAM" id="MobiDB-lite"/>
    </source>
</evidence>
<dbReference type="Proteomes" id="UP000034188">
    <property type="component" value="Unassembled WGS sequence"/>
</dbReference>
<dbReference type="Proteomes" id="UP000034566">
    <property type="component" value="Unassembled WGS sequence"/>
</dbReference>
<accession>A0A0F8FUW8</accession>
<dbReference type="EMBL" id="JJPJ01000060">
    <property type="protein sequence ID" value="KKG63092.1"/>
    <property type="molecule type" value="Genomic_DNA"/>
</dbReference>
<feature type="compositionally biased region" description="Basic and acidic residues" evidence="1">
    <location>
        <begin position="52"/>
        <end position="64"/>
    </location>
</feature>